<dbReference type="InterPro" id="IPR002999">
    <property type="entry name" value="Tudor"/>
</dbReference>
<dbReference type="Gene3D" id="2.30.30.140">
    <property type="match status" value="3"/>
</dbReference>
<dbReference type="GO" id="GO:0005737">
    <property type="term" value="C:cytoplasm"/>
    <property type="evidence" value="ECO:0007669"/>
    <property type="project" value="UniProtKB-SubCell"/>
</dbReference>
<dbReference type="PANTHER" id="PTHR22948">
    <property type="entry name" value="TUDOR DOMAIN CONTAINING PROTEIN"/>
    <property type="match status" value="1"/>
</dbReference>
<dbReference type="AlphaFoldDB" id="A0AAD6BKY1"/>
<gene>
    <name evidence="10" type="ORF">JOQ06_012649</name>
</gene>
<dbReference type="PROSITE" id="PS51644">
    <property type="entry name" value="HTH_OST"/>
    <property type="match status" value="2"/>
</dbReference>
<keyword evidence="2" id="KW-0963">Cytoplasm</keyword>
<evidence type="ECO:0000256" key="1">
    <source>
        <dbReference type="ARBA" id="ARBA00004496"/>
    </source>
</evidence>
<evidence type="ECO:0000256" key="7">
    <source>
        <dbReference type="SAM" id="MobiDB-lite"/>
    </source>
</evidence>
<protein>
    <recommendedName>
        <fullName evidence="12">Tudor domain-containing protein 7</fullName>
    </recommendedName>
</protein>
<feature type="domain" description="HTH OST-type" evidence="9">
    <location>
        <begin position="199"/>
        <end position="267"/>
    </location>
</feature>
<keyword evidence="3" id="KW-0677">Repeat</keyword>
<dbReference type="CDD" id="cd09974">
    <property type="entry name" value="LOTUS_3_TDRD7"/>
    <property type="match status" value="1"/>
</dbReference>
<comment type="caution">
    <text evidence="10">The sequence shown here is derived from an EMBL/GenBank/DDBJ whole genome shotgun (WGS) entry which is preliminary data.</text>
</comment>
<evidence type="ECO:0000256" key="6">
    <source>
        <dbReference type="ARBA" id="ARBA00022884"/>
    </source>
</evidence>
<evidence type="ECO:0000313" key="10">
    <source>
        <dbReference type="EMBL" id="KAJ4944103.1"/>
    </source>
</evidence>
<feature type="domain" description="Tudor" evidence="8">
    <location>
        <begin position="798"/>
        <end position="855"/>
    </location>
</feature>
<dbReference type="EMBL" id="JAPTMU010000004">
    <property type="protein sequence ID" value="KAJ4944103.1"/>
    <property type="molecule type" value="Genomic_DNA"/>
</dbReference>
<dbReference type="GO" id="GO:0003723">
    <property type="term" value="F:RNA binding"/>
    <property type="evidence" value="ECO:0007669"/>
    <property type="project" value="UniProtKB-KW"/>
</dbReference>
<feature type="region of interest" description="Disordered" evidence="7">
    <location>
        <begin position="947"/>
        <end position="971"/>
    </location>
</feature>
<dbReference type="SUPFAM" id="SSF63748">
    <property type="entry name" value="Tudor/PWWP/MBT"/>
    <property type="match status" value="3"/>
</dbReference>
<feature type="region of interest" description="Disordered" evidence="7">
    <location>
        <begin position="260"/>
        <end position="318"/>
    </location>
</feature>
<feature type="compositionally biased region" description="Low complexity" evidence="7">
    <location>
        <begin position="294"/>
        <end position="309"/>
    </location>
</feature>
<keyword evidence="6" id="KW-0694">RNA-binding</keyword>
<feature type="domain" description="HTH OST-type" evidence="9">
    <location>
        <begin position="443"/>
        <end position="515"/>
    </location>
</feature>
<reference evidence="10" key="1">
    <citation type="submission" date="2022-11" db="EMBL/GenBank/DDBJ databases">
        <title>Chromosome-level genome of Pogonophryne albipinna.</title>
        <authorList>
            <person name="Jo E."/>
        </authorList>
    </citation>
    <scope>NUCLEOTIDE SEQUENCE</scope>
    <source>
        <strain evidence="10">SGF0006</strain>
        <tissue evidence="10">Muscle</tissue>
    </source>
</reference>
<dbReference type="InterPro" id="IPR035437">
    <property type="entry name" value="SNase_OB-fold_sf"/>
</dbReference>
<evidence type="ECO:0008006" key="12">
    <source>
        <dbReference type="Google" id="ProtNLM"/>
    </source>
</evidence>
<keyword evidence="11" id="KW-1185">Reference proteome</keyword>
<dbReference type="PANTHER" id="PTHR22948:SF14">
    <property type="entry name" value="TUDOR DOMAIN-CONTAINING PROTEIN 7"/>
    <property type="match status" value="1"/>
</dbReference>
<dbReference type="SMART" id="SM00333">
    <property type="entry name" value="TUDOR"/>
    <property type="match status" value="3"/>
</dbReference>
<evidence type="ECO:0000259" key="9">
    <source>
        <dbReference type="PROSITE" id="PS51644"/>
    </source>
</evidence>
<evidence type="ECO:0000256" key="2">
    <source>
        <dbReference type="ARBA" id="ARBA00022490"/>
    </source>
</evidence>
<dbReference type="Proteomes" id="UP001219934">
    <property type="component" value="Unassembled WGS sequence"/>
</dbReference>
<dbReference type="GO" id="GO:0007283">
    <property type="term" value="P:spermatogenesis"/>
    <property type="evidence" value="ECO:0007669"/>
    <property type="project" value="UniProtKB-KW"/>
</dbReference>
<dbReference type="InterPro" id="IPR025605">
    <property type="entry name" value="OST-HTH/LOTUS_dom"/>
</dbReference>
<dbReference type="Gene3D" id="2.40.50.90">
    <property type="match status" value="3"/>
</dbReference>
<dbReference type="InterPro" id="IPR041966">
    <property type="entry name" value="LOTUS-like"/>
</dbReference>
<evidence type="ECO:0000256" key="5">
    <source>
        <dbReference type="ARBA" id="ARBA00022871"/>
    </source>
</evidence>
<evidence type="ECO:0000256" key="3">
    <source>
        <dbReference type="ARBA" id="ARBA00022737"/>
    </source>
</evidence>
<organism evidence="10 11">
    <name type="scientific">Pogonophryne albipinna</name>
    <dbReference type="NCBI Taxonomy" id="1090488"/>
    <lineage>
        <taxon>Eukaryota</taxon>
        <taxon>Metazoa</taxon>
        <taxon>Chordata</taxon>
        <taxon>Craniata</taxon>
        <taxon>Vertebrata</taxon>
        <taxon>Euteleostomi</taxon>
        <taxon>Actinopterygii</taxon>
        <taxon>Neopterygii</taxon>
        <taxon>Teleostei</taxon>
        <taxon>Neoteleostei</taxon>
        <taxon>Acanthomorphata</taxon>
        <taxon>Eupercaria</taxon>
        <taxon>Perciformes</taxon>
        <taxon>Notothenioidei</taxon>
        <taxon>Pogonophryne</taxon>
    </lineage>
</organism>
<evidence type="ECO:0000256" key="4">
    <source>
        <dbReference type="ARBA" id="ARBA00022782"/>
    </source>
</evidence>
<evidence type="ECO:0000259" key="8">
    <source>
        <dbReference type="PROSITE" id="PS50304"/>
    </source>
</evidence>
<evidence type="ECO:0000313" key="11">
    <source>
        <dbReference type="Proteomes" id="UP001219934"/>
    </source>
</evidence>
<comment type="subcellular location">
    <subcellularLocation>
        <location evidence="1">Cytoplasm</location>
    </subcellularLocation>
</comment>
<accession>A0AAD6BKY1</accession>
<dbReference type="Pfam" id="PF00567">
    <property type="entry name" value="TUDOR"/>
    <property type="match status" value="3"/>
</dbReference>
<keyword evidence="4" id="KW-0221">Differentiation</keyword>
<dbReference type="InterPro" id="IPR050621">
    <property type="entry name" value="Tudor_domain_containing"/>
</dbReference>
<dbReference type="PROSITE" id="PS50304">
    <property type="entry name" value="TUDOR"/>
    <property type="match status" value="1"/>
</dbReference>
<proteinExistence type="predicted"/>
<dbReference type="Gene3D" id="3.30.420.610">
    <property type="entry name" value="LOTUS domain-like"/>
    <property type="match status" value="2"/>
</dbReference>
<dbReference type="GO" id="GO:0030154">
    <property type="term" value="P:cell differentiation"/>
    <property type="evidence" value="ECO:0007669"/>
    <property type="project" value="UniProtKB-KW"/>
</dbReference>
<name>A0AAD6BKY1_9TELE</name>
<keyword evidence="5" id="KW-0744">Spermatogenesis</keyword>
<dbReference type="InterPro" id="IPR037978">
    <property type="entry name" value="TDRD7_LOTUS_3"/>
</dbReference>
<sequence>MSDSESIKKMLRSVLQSSKHGVSFSTLQVKCFAAVCGETAHIAELVAKQKNAKRAGRSQFVNCKMRFKPSNSYMLNVRPRSSLRQPIVGGPSSWIANRSRSAAGHGGYSASGSYSASGDYRQLGRSFSSHVPVPYRQPVFHHAPQPTYQPAPRTAVEHCLVPDRKEKSLANVQKPSEHFTAKPPEKVSNLGQPKSGLYDVELMQSRITELLMMYFSGLWLSKLPAVYSDMFSQTLHPQVLIDLEKWTHIALVEKSPSRSDRLVYPPLPPKTVRKSSMTNGAPAPPTDSRSITKPVSTCPPTSDTTSSTPRCPIPVPKPSLSPLAKPTFLFPPQTVTFSPCKPLSSVTLRSPARNPALAPHLQPFVNLVNPNDGGDNHNFPTTTHIQNTRSFAPTWTCLASTKAPPSASSLHPGPEILPLLKVTFAPNSEPVPCPASKASADVVPAEVRQRIKELLLKYSQGLWAHALPKLLMDTYKTPFPEQVLNNLSLLLDICTVEYPVPHDKKKAILYYSSKADIKAADSQESQQCRHRLLPSGLEVLGSAVPQGLLLPAEQYPSVLVTEAKGSNVVTLRYVGENYSNAQEAMEEAMRTFYSQGSTHHPLSRPVIGQLAAVRGEDGEDLARAQVIEILTLNKVKVYYVDHGFSVETSGTNLLDLHQDFLSLPFQAFNVRLAGLEAFGSHALVVSSVEKLVVGKILLMETLEPCQENETPVAVLYDTSQDDDINMNSACRKALQDDTMKNPLTVKATYQDVCVTSVCADGIIYCQLPSRGTARLNKLMEETETFFFSQMTSDFLVSRPFSGKFCLARHKGMWSRVEITNIFGNRVIEILFIDLGVQATIEVTDLREIPSLFLENFIIIPPLALKCRLADLTVPEGDWSPEAVRFVKEAVLGSDDCKMKIHKLDQHKGDCLIYMYLFIGADSLSPLVEKLTLSGPAPYPIAKTSSQAVLGAGDGPPDTTSKAGMQPLPLPPSLDFPQPGQNMDVFVPVACHPGYFVLQQWQDLHKLVVLMGEMVLYYNQSSKIDSSAPNIEKGGIYATKIDKNWHRVQVKGILANGLVSVFELDYGKHELVRSTFLRPLIEEFRQLPFQAITAQLAGATQRQWSEEASMLFRNHVEDRALVAQVESVCEVKGELWECRLSVYLVDTTTEERDLWIHSLMADIGGELSSAA</sequence>